<evidence type="ECO:0000313" key="4">
    <source>
        <dbReference type="Proteomes" id="UP000617628"/>
    </source>
</evidence>
<protein>
    <submittedName>
        <fullName evidence="3">FecR domain-containing protein</fullName>
    </submittedName>
</protein>
<evidence type="ECO:0000313" key="3">
    <source>
        <dbReference type="EMBL" id="MBK1879007.1"/>
    </source>
</evidence>
<reference evidence="3" key="1">
    <citation type="submission" date="2021-01" db="EMBL/GenBank/DDBJ databases">
        <title>Modified the classification status of verrucomicrobia.</title>
        <authorList>
            <person name="Feng X."/>
        </authorList>
    </citation>
    <scope>NUCLEOTIDE SEQUENCE</scope>
    <source>
        <strain evidence="3">KCTC 13126</strain>
    </source>
</reference>
<keyword evidence="1" id="KW-1133">Transmembrane helix</keyword>
<dbReference type="InterPro" id="IPR012373">
    <property type="entry name" value="Ferrdict_sens_TM"/>
</dbReference>
<dbReference type="Gene3D" id="2.60.120.1440">
    <property type="match status" value="1"/>
</dbReference>
<dbReference type="Pfam" id="PF04773">
    <property type="entry name" value="FecR"/>
    <property type="match status" value="1"/>
</dbReference>
<evidence type="ECO:0000256" key="1">
    <source>
        <dbReference type="SAM" id="Phobius"/>
    </source>
</evidence>
<gene>
    <name evidence="3" type="ORF">JIN87_19135</name>
</gene>
<keyword evidence="4" id="KW-1185">Reference proteome</keyword>
<feature type="transmembrane region" description="Helical" evidence="1">
    <location>
        <begin position="90"/>
        <end position="108"/>
    </location>
</feature>
<dbReference type="EMBL" id="JAENIL010000039">
    <property type="protein sequence ID" value="MBK1879007.1"/>
    <property type="molecule type" value="Genomic_DNA"/>
</dbReference>
<dbReference type="InterPro" id="IPR006860">
    <property type="entry name" value="FecR"/>
</dbReference>
<name>A0A934VR41_9BACT</name>
<dbReference type="InterPro" id="IPR013320">
    <property type="entry name" value="ConA-like_dom_sf"/>
</dbReference>
<keyword evidence="1" id="KW-0812">Transmembrane</keyword>
<dbReference type="RefSeq" id="WP_200357221.1">
    <property type="nucleotide sequence ID" value="NZ_JAENIL010000039.1"/>
</dbReference>
<feature type="domain" description="FecR protein" evidence="2">
    <location>
        <begin position="166"/>
        <end position="244"/>
    </location>
</feature>
<proteinExistence type="predicted"/>
<dbReference type="GO" id="GO:0016989">
    <property type="term" value="F:sigma factor antagonist activity"/>
    <property type="evidence" value="ECO:0007669"/>
    <property type="project" value="TreeGrafter"/>
</dbReference>
<dbReference type="Proteomes" id="UP000617628">
    <property type="component" value="Unassembled WGS sequence"/>
</dbReference>
<dbReference type="AlphaFoldDB" id="A0A934VR41"/>
<keyword evidence="1" id="KW-0472">Membrane</keyword>
<dbReference type="PANTHER" id="PTHR30273:SF2">
    <property type="entry name" value="PROTEIN FECR"/>
    <property type="match status" value="1"/>
</dbReference>
<dbReference type="SUPFAM" id="SSF49899">
    <property type="entry name" value="Concanavalin A-like lectins/glucanases"/>
    <property type="match status" value="1"/>
</dbReference>
<dbReference type="Gene3D" id="2.60.120.200">
    <property type="match status" value="1"/>
</dbReference>
<organism evidence="3 4">
    <name type="scientific">Pelagicoccus mobilis</name>
    <dbReference type="NCBI Taxonomy" id="415221"/>
    <lineage>
        <taxon>Bacteria</taxon>
        <taxon>Pseudomonadati</taxon>
        <taxon>Verrucomicrobiota</taxon>
        <taxon>Opitutia</taxon>
        <taxon>Puniceicoccales</taxon>
        <taxon>Pelagicoccaceae</taxon>
        <taxon>Pelagicoccus</taxon>
    </lineage>
</organism>
<dbReference type="PANTHER" id="PTHR30273">
    <property type="entry name" value="PERIPLASMIC SIGNAL SENSOR AND SIGMA FACTOR ACTIVATOR FECR-RELATED"/>
    <property type="match status" value="1"/>
</dbReference>
<evidence type="ECO:0000259" key="2">
    <source>
        <dbReference type="Pfam" id="PF04773"/>
    </source>
</evidence>
<comment type="caution">
    <text evidence="3">The sequence shown here is derived from an EMBL/GenBank/DDBJ whole genome shotgun (WGS) entry which is preliminary data.</text>
</comment>
<sequence>MSDESTPVDFRDLLEAVIDGVASPEEKRKLALIIKSDPAARKQYIQHCEMHAALAWQHGVLDQLPFPGQFDESESNPGAKNVIPFPIHRALKIVALAACIALVGFFVYQGVLPSLERKAWLSSKSVGSIDRYSGGQLVVSGTNIAIDQGEILRAGEYSLAKGLAAFTLSNKVEVLLEAPAHFEIVSHDLIHLHEGKLSAHVPPEGIGFTIDTPHAQVVDHGTVFAIEVAGERQSEVHVFSGEVEVKPHDAPPEESSLTLTTSQATRIQSGITAPFGIELDPERFLRSLDEPPLRYFKQIRKEAPIAYYRMAVSEDGKTLLDRAPTESPKHGIIHQQSEHGSPFCTGRFGAGLRFKGGAERTYAIVEDCPGSLNNEFTVTAWVYATSRARSATIAKTKDETGSGQFMLGLFRDHGGLEARLPNGNGTTLHLSDSTPMPLREWQHIALVVDGNLARLYRNGHIVAEEPYTKTKKLASQVLSIGAFLNRDEAGNFEPSRFWDGKIDELSIHDIAFPPEQILTLASSPQ</sequence>
<dbReference type="Pfam" id="PF13385">
    <property type="entry name" value="Laminin_G_3"/>
    <property type="match status" value="1"/>
</dbReference>
<accession>A0A934VR41</accession>